<comment type="caution">
    <text evidence="1">The sequence shown here is derived from an EMBL/GenBank/DDBJ whole genome shotgun (WGS) entry which is preliminary data.</text>
</comment>
<dbReference type="AlphaFoldDB" id="A0A9D2S558"/>
<accession>A0A9D2S558</accession>
<protein>
    <submittedName>
        <fullName evidence="1">Uncharacterized protein</fullName>
    </submittedName>
</protein>
<reference evidence="1" key="1">
    <citation type="journal article" date="2021" name="PeerJ">
        <title>Extensive microbial diversity within the chicken gut microbiome revealed by metagenomics and culture.</title>
        <authorList>
            <person name="Gilroy R."/>
            <person name="Ravi A."/>
            <person name="Getino M."/>
            <person name="Pursley I."/>
            <person name="Horton D.L."/>
            <person name="Alikhan N.F."/>
            <person name="Baker D."/>
            <person name="Gharbi K."/>
            <person name="Hall N."/>
            <person name="Watson M."/>
            <person name="Adriaenssens E.M."/>
            <person name="Foster-Nyarko E."/>
            <person name="Jarju S."/>
            <person name="Secka A."/>
            <person name="Antonio M."/>
            <person name="Oren A."/>
            <person name="Chaudhuri R.R."/>
            <person name="La Ragione R."/>
            <person name="Hildebrand F."/>
            <person name="Pallen M.J."/>
        </authorList>
    </citation>
    <scope>NUCLEOTIDE SEQUENCE</scope>
    <source>
        <strain evidence="1">CHK189-11263</strain>
    </source>
</reference>
<dbReference type="EMBL" id="DWYC01000053">
    <property type="protein sequence ID" value="HJB57087.1"/>
    <property type="molecule type" value="Genomic_DNA"/>
</dbReference>
<gene>
    <name evidence="1" type="ORF">H9714_06010</name>
</gene>
<sequence length="301" mass="32677">MAQYKVYPQAAGAGNSALTEAGRTLEDLRDQARQVYLRLDFQIRCREDLERRMERSIRVLEEQSGDAYRLAAGISRAMERYRAAESDILRQTWGVKDVGGGAVAGDPTGNSASWWQDLLDNTYDFFSMLGGVSMDLLDDLIPGWVGAVFSLLDNINDNLEEFGADLSNPLLYLETIGQTAFDGIVAGVAILAGGIPGVAISVVYTVADWAVEVLTGEDISDWVIDGGVALTQWVAETASDVGAAVADLWESTCDWAGDVWEDASNAASDAWDAASDWAEDAWDDVSGWASDTWNDFTNLFS</sequence>
<evidence type="ECO:0000313" key="2">
    <source>
        <dbReference type="Proteomes" id="UP000824208"/>
    </source>
</evidence>
<dbReference type="Gene3D" id="6.10.140.1430">
    <property type="match status" value="1"/>
</dbReference>
<dbReference type="Proteomes" id="UP000824208">
    <property type="component" value="Unassembled WGS sequence"/>
</dbReference>
<proteinExistence type="predicted"/>
<evidence type="ECO:0000313" key="1">
    <source>
        <dbReference type="EMBL" id="HJB57087.1"/>
    </source>
</evidence>
<reference evidence="1" key="2">
    <citation type="submission" date="2021-04" db="EMBL/GenBank/DDBJ databases">
        <authorList>
            <person name="Gilroy R."/>
        </authorList>
    </citation>
    <scope>NUCLEOTIDE SEQUENCE</scope>
    <source>
        <strain evidence="1">CHK189-11263</strain>
    </source>
</reference>
<organism evidence="1 2">
    <name type="scientific">Candidatus Flavonifractor intestinipullorum</name>
    <dbReference type="NCBI Taxonomy" id="2838587"/>
    <lineage>
        <taxon>Bacteria</taxon>
        <taxon>Bacillati</taxon>
        <taxon>Bacillota</taxon>
        <taxon>Clostridia</taxon>
        <taxon>Eubacteriales</taxon>
        <taxon>Oscillospiraceae</taxon>
        <taxon>Flavonifractor</taxon>
    </lineage>
</organism>
<name>A0A9D2S558_9FIRM</name>